<evidence type="ECO:0000259" key="2">
    <source>
        <dbReference type="Pfam" id="PF06985"/>
    </source>
</evidence>
<organism evidence="3 4">
    <name type="scientific">Pholiota conissans</name>
    <dbReference type="NCBI Taxonomy" id="109636"/>
    <lineage>
        <taxon>Eukaryota</taxon>
        <taxon>Fungi</taxon>
        <taxon>Dikarya</taxon>
        <taxon>Basidiomycota</taxon>
        <taxon>Agaricomycotina</taxon>
        <taxon>Agaricomycetes</taxon>
        <taxon>Agaricomycetidae</taxon>
        <taxon>Agaricales</taxon>
        <taxon>Agaricineae</taxon>
        <taxon>Strophariaceae</taxon>
        <taxon>Pholiota</taxon>
    </lineage>
</organism>
<gene>
    <name evidence="3" type="ORF">BDN70DRAFT_914380</name>
</gene>
<dbReference type="PANTHER" id="PTHR10622">
    <property type="entry name" value="HET DOMAIN-CONTAINING PROTEIN"/>
    <property type="match status" value="1"/>
</dbReference>
<protein>
    <recommendedName>
        <fullName evidence="2">Heterokaryon incompatibility domain-containing protein</fullName>
    </recommendedName>
</protein>
<sequence length="480" mass="54949">MFMNTDKVKPSGRLGDRHKKESLYHESSNAQSQTLLSALCNLIVPLVKNVVPNVRAECYDGPEAERFVVALQEYVFAIIEKVESDDHGGVTKTVDLTECDLDVAEVVVQSVKDDEREGTERQSHIASLVEQGISPGVIRELNDHRISSLFWSLMNLRNRVFNDFPIRLLCFEQAPDSGILEISLLDKTEVYTWLAKQFTSIYLSTEDESAIQRRQLNNVKRYAILSHTWSRSRSGEVSYDDWHKGRIDLTHSRYKKLVQFCRAALKDHGMNLAWMDTVCIDKSSSSELDESIRSMYKWYKNSSMCIAYLAESDMLSNMAKDSWFTRGWTLQELLAPRELKFYGRTWNMLTMSPNDKGDNDIQKQVQKATSITKEEIENSDLQNIRISRKMQWAAYRQVTRSEDAAYSLMGLFQVSISTAYGEGGQHAFTRLIKEILSTCKFYVLDIFNWGGYNIDTSHLDSNSAMHPSNNSSPPKEGHFV</sequence>
<keyword evidence="4" id="KW-1185">Reference proteome</keyword>
<reference evidence="3" key="1">
    <citation type="submission" date="2020-11" db="EMBL/GenBank/DDBJ databases">
        <authorList>
            <consortium name="DOE Joint Genome Institute"/>
            <person name="Ahrendt S."/>
            <person name="Riley R."/>
            <person name="Andreopoulos W."/>
            <person name="Labutti K."/>
            <person name="Pangilinan J."/>
            <person name="Ruiz-Duenas F.J."/>
            <person name="Barrasa J.M."/>
            <person name="Sanchez-Garcia M."/>
            <person name="Camarero S."/>
            <person name="Miyauchi S."/>
            <person name="Serrano A."/>
            <person name="Linde D."/>
            <person name="Babiker R."/>
            <person name="Drula E."/>
            <person name="Ayuso-Fernandez I."/>
            <person name="Pacheco R."/>
            <person name="Padilla G."/>
            <person name="Ferreira P."/>
            <person name="Barriuso J."/>
            <person name="Kellner H."/>
            <person name="Castanera R."/>
            <person name="Alfaro M."/>
            <person name="Ramirez L."/>
            <person name="Pisabarro A.G."/>
            <person name="Kuo A."/>
            <person name="Tritt A."/>
            <person name="Lipzen A."/>
            <person name="He G."/>
            <person name="Yan M."/>
            <person name="Ng V."/>
            <person name="Cullen D."/>
            <person name="Martin F."/>
            <person name="Rosso M.-N."/>
            <person name="Henrissat B."/>
            <person name="Hibbett D."/>
            <person name="Martinez A.T."/>
            <person name="Grigoriev I.V."/>
        </authorList>
    </citation>
    <scope>NUCLEOTIDE SEQUENCE</scope>
    <source>
        <strain evidence="3">CIRM-BRFM 674</strain>
    </source>
</reference>
<dbReference type="InterPro" id="IPR010730">
    <property type="entry name" value="HET"/>
</dbReference>
<dbReference type="PANTHER" id="PTHR10622:SF10">
    <property type="entry name" value="HET DOMAIN-CONTAINING PROTEIN"/>
    <property type="match status" value="1"/>
</dbReference>
<feature type="domain" description="Heterokaryon incompatibility" evidence="2">
    <location>
        <begin position="222"/>
        <end position="314"/>
    </location>
</feature>
<evidence type="ECO:0000313" key="4">
    <source>
        <dbReference type="Proteomes" id="UP000807469"/>
    </source>
</evidence>
<feature type="region of interest" description="Disordered" evidence="1">
    <location>
        <begin position="1"/>
        <end position="26"/>
    </location>
</feature>
<dbReference type="Proteomes" id="UP000807469">
    <property type="component" value="Unassembled WGS sequence"/>
</dbReference>
<proteinExistence type="predicted"/>
<evidence type="ECO:0000313" key="3">
    <source>
        <dbReference type="EMBL" id="KAF9476753.1"/>
    </source>
</evidence>
<dbReference type="Pfam" id="PF06985">
    <property type="entry name" value="HET"/>
    <property type="match status" value="1"/>
</dbReference>
<accession>A0A9P6CYL3</accession>
<name>A0A9P6CYL3_9AGAR</name>
<dbReference type="EMBL" id="MU155283">
    <property type="protein sequence ID" value="KAF9476753.1"/>
    <property type="molecule type" value="Genomic_DNA"/>
</dbReference>
<evidence type="ECO:0000256" key="1">
    <source>
        <dbReference type="SAM" id="MobiDB-lite"/>
    </source>
</evidence>
<dbReference type="AlphaFoldDB" id="A0A9P6CYL3"/>
<comment type="caution">
    <text evidence="3">The sequence shown here is derived from an EMBL/GenBank/DDBJ whole genome shotgun (WGS) entry which is preliminary data.</text>
</comment>
<feature type="compositionally biased region" description="Basic and acidic residues" evidence="1">
    <location>
        <begin position="1"/>
        <end position="24"/>
    </location>
</feature>